<dbReference type="EC" id="3.5.2.6" evidence="2 5"/>
<name>A0A0T6LKS3_WENVI</name>
<dbReference type="GO" id="GO:0008800">
    <property type="term" value="F:beta-lactamase activity"/>
    <property type="evidence" value="ECO:0007669"/>
    <property type="project" value="UniProtKB-UniRule"/>
</dbReference>
<dbReference type="InterPro" id="IPR000871">
    <property type="entry name" value="Beta-lactam_class-A"/>
</dbReference>
<dbReference type="InterPro" id="IPR045155">
    <property type="entry name" value="Beta-lactam_cat"/>
</dbReference>
<dbReference type="PROSITE" id="PS00146">
    <property type="entry name" value="BETA_LACTAMASE_A"/>
    <property type="match status" value="1"/>
</dbReference>
<accession>A0A0T6LKS3</accession>
<dbReference type="PRINTS" id="PR00118">
    <property type="entry name" value="BLACTAMASEA"/>
</dbReference>
<dbReference type="STRING" id="76728.AQ490_12615"/>
<gene>
    <name evidence="7" type="ORF">AQ490_12615</name>
</gene>
<dbReference type="AlphaFoldDB" id="A0A0T6LKS3"/>
<evidence type="ECO:0000256" key="2">
    <source>
        <dbReference type="ARBA" id="ARBA00012865"/>
    </source>
</evidence>
<keyword evidence="3 5" id="KW-0378">Hydrolase</keyword>
<dbReference type="eggNOG" id="COG2367">
    <property type="taxonomic scope" value="Bacteria"/>
</dbReference>
<keyword evidence="8" id="KW-1185">Reference proteome</keyword>
<dbReference type="EMBL" id="LLZU01000039">
    <property type="protein sequence ID" value="KRV46701.1"/>
    <property type="molecule type" value="Genomic_DNA"/>
</dbReference>
<dbReference type="NCBIfam" id="NF033103">
    <property type="entry name" value="bla_class_A"/>
    <property type="match status" value="1"/>
</dbReference>
<dbReference type="Proteomes" id="UP000050867">
    <property type="component" value="Unassembled WGS sequence"/>
</dbReference>
<dbReference type="InterPro" id="IPR023650">
    <property type="entry name" value="Beta-lactam_class-A_AS"/>
</dbReference>
<evidence type="ECO:0000256" key="1">
    <source>
        <dbReference type="ARBA" id="ARBA00009009"/>
    </source>
</evidence>
<feature type="domain" description="Beta-lactamase class A catalytic" evidence="6">
    <location>
        <begin position="49"/>
        <end position="265"/>
    </location>
</feature>
<evidence type="ECO:0000256" key="3">
    <source>
        <dbReference type="ARBA" id="ARBA00022801"/>
    </source>
</evidence>
<evidence type="ECO:0000313" key="8">
    <source>
        <dbReference type="Proteomes" id="UP000050867"/>
    </source>
</evidence>
<dbReference type="SUPFAM" id="SSF56601">
    <property type="entry name" value="beta-lactamase/transpeptidase-like"/>
    <property type="match status" value="1"/>
</dbReference>
<keyword evidence="4 5" id="KW-0046">Antibiotic resistance</keyword>
<dbReference type="GO" id="GO:0030655">
    <property type="term" value="P:beta-lactam antibiotic catabolic process"/>
    <property type="evidence" value="ECO:0007669"/>
    <property type="project" value="InterPro"/>
</dbReference>
<sequence>MLAGGLGAGLVAASGVPAALASGRGSGGAARRLRVLEREHGVRLGAFGWNTTTGRRVAHRGDELFPMCSVFKTVAVAAVLRDLDRDGTFLPRVVRYTSRDVERAGHAPLTGLPGNLAAGMSVGRLCGAAVSHSDNAAANLLLEQLGGPAAVTAFCRSVGDDVTRLDRWEPELNSAEPGRVTDTTSPEAIGRTYARLVVGKALDPGDRELLAGWLLGNTTGGGRLRAGLPRGWTVAEKTGTGGYGTTHDVGVAWPPGGGPVVMAMLSATRDADAAADEPVIARAATVVATALTRGAAAFLDVGPSGWGRVRRVRASGW</sequence>
<comment type="similarity">
    <text evidence="1 5">Belongs to the class-A beta-lactamase family.</text>
</comment>
<dbReference type="PANTHER" id="PTHR35333:SF3">
    <property type="entry name" value="BETA-LACTAMASE-TYPE TRANSPEPTIDASE FOLD CONTAINING PROTEIN"/>
    <property type="match status" value="1"/>
</dbReference>
<evidence type="ECO:0000259" key="6">
    <source>
        <dbReference type="Pfam" id="PF13354"/>
    </source>
</evidence>
<comment type="caution">
    <text evidence="7">The sequence shown here is derived from an EMBL/GenBank/DDBJ whole genome shotgun (WGS) entry which is preliminary data.</text>
</comment>
<protein>
    <recommendedName>
        <fullName evidence="2 5">Beta-lactamase</fullName>
        <ecNumber evidence="2 5">3.5.2.6</ecNumber>
    </recommendedName>
</protein>
<reference evidence="7 8" key="1">
    <citation type="submission" date="2015-10" db="EMBL/GenBank/DDBJ databases">
        <title>Draft genome sequence of pyrrolomycin-producing Streptomyces vitaminophilus.</title>
        <authorList>
            <person name="Graham D.E."/>
            <person name="Mahan K.M."/>
            <person name="Klingeman D.M."/>
            <person name="Hettich R.L."/>
            <person name="Parry R.J."/>
        </authorList>
    </citation>
    <scope>NUCLEOTIDE SEQUENCE [LARGE SCALE GENOMIC DNA]</scope>
    <source>
        <strain evidence="7 8">ATCC 31673</strain>
    </source>
</reference>
<dbReference type="InterPro" id="IPR012338">
    <property type="entry name" value="Beta-lactam/transpept-like"/>
</dbReference>
<evidence type="ECO:0000313" key="7">
    <source>
        <dbReference type="EMBL" id="KRV46701.1"/>
    </source>
</evidence>
<organism evidence="7 8">
    <name type="scientific">Wenjunlia vitaminophila</name>
    <name type="common">Streptomyces vitaminophilus</name>
    <dbReference type="NCBI Taxonomy" id="76728"/>
    <lineage>
        <taxon>Bacteria</taxon>
        <taxon>Bacillati</taxon>
        <taxon>Actinomycetota</taxon>
        <taxon>Actinomycetes</taxon>
        <taxon>Kitasatosporales</taxon>
        <taxon>Streptomycetaceae</taxon>
        <taxon>Wenjunlia</taxon>
    </lineage>
</organism>
<comment type="catalytic activity">
    <reaction evidence="5">
        <text>a beta-lactam + H2O = a substituted beta-amino acid</text>
        <dbReference type="Rhea" id="RHEA:20401"/>
        <dbReference type="ChEBI" id="CHEBI:15377"/>
        <dbReference type="ChEBI" id="CHEBI:35627"/>
        <dbReference type="ChEBI" id="CHEBI:140347"/>
        <dbReference type="EC" id="3.5.2.6"/>
    </reaction>
</comment>
<dbReference type="Pfam" id="PF13354">
    <property type="entry name" value="Beta-lactamase2"/>
    <property type="match status" value="1"/>
</dbReference>
<dbReference type="Gene3D" id="3.40.710.10">
    <property type="entry name" value="DD-peptidase/beta-lactamase superfamily"/>
    <property type="match status" value="1"/>
</dbReference>
<dbReference type="PANTHER" id="PTHR35333">
    <property type="entry name" value="BETA-LACTAMASE"/>
    <property type="match status" value="1"/>
</dbReference>
<dbReference type="GO" id="GO:0046677">
    <property type="term" value="P:response to antibiotic"/>
    <property type="evidence" value="ECO:0007669"/>
    <property type="project" value="UniProtKB-UniRule"/>
</dbReference>
<evidence type="ECO:0000256" key="4">
    <source>
        <dbReference type="ARBA" id="ARBA00023251"/>
    </source>
</evidence>
<evidence type="ECO:0000256" key="5">
    <source>
        <dbReference type="RuleBase" id="RU361140"/>
    </source>
</evidence>
<proteinExistence type="inferred from homology"/>